<dbReference type="Pfam" id="PF07833">
    <property type="entry name" value="Cu_amine_oxidN1"/>
    <property type="match status" value="1"/>
</dbReference>
<dbReference type="InterPro" id="IPR035986">
    <property type="entry name" value="PKD_dom_sf"/>
</dbReference>
<keyword evidence="1" id="KW-0732">Signal</keyword>
<dbReference type="AlphaFoldDB" id="A0AA96LC63"/>
<dbReference type="KEGG" id="paun:MJA45_25940"/>
<reference evidence="3 4" key="1">
    <citation type="submission" date="2022-02" db="EMBL/GenBank/DDBJ databases">
        <title>Paenibacillus sp. MBLB1776 Whole Genome Shotgun Sequencing.</title>
        <authorList>
            <person name="Hwang C.Y."/>
            <person name="Cho E.-S."/>
            <person name="Seo M.-J."/>
        </authorList>
    </citation>
    <scope>NUCLEOTIDE SEQUENCE [LARGE SCALE GENOMIC DNA]</scope>
    <source>
        <strain evidence="3 4">MBLB1776</strain>
    </source>
</reference>
<evidence type="ECO:0000313" key="4">
    <source>
        <dbReference type="Proteomes" id="UP001305702"/>
    </source>
</evidence>
<feature type="domain" description="Copper amine oxidase-like N-terminal" evidence="2">
    <location>
        <begin position="45"/>
        <end position="150"/>
    </location>
</feature>
<name>A0AA96LC63_9BACL</name>
<dbReference type="RefSeq" id="WP_315604793.1">
    <property type="nucleotide sequence ID" value="NZ_CP130318.1"/>
</dbReference>
<dbReference type="Gene3D" id="2.60.40.10">
    <property type="entry name" value="Immunoglobulins"/>
    <property type="match status" value="1"/>
</dbReference>
<sequence>MTLWRKWGAAAGAALILLGAGGSQTKAVSTTTMQITLGLDQPEAVVNGAAVPVDPPAVILEDKTFVPAKFLGDTMGVKVEWNAKTGRVEMDVPKVKVEFDLARKLVFVNGVQSPFEQVAALVNERLMVKLSWFGDLVGAKYSYDHTTRSIGIVYVKKPDDLYNGELDNSRPVAKFTFAKPSYRLGEPVKYVDLSYDPDAEGIVSYEWTGKQEAFFTPGTYPISLKVKDSKGHVSATYTRQLIIEPTPYLDELSYKLQFWPAGSRIKTDWGMIYSHFYGLPALPARVAEDRSRPLIVSDSPESIKEKGILYQEKVHGKARLYADHVNEMAEKVQFVIMAKNTSGRPVKVTTTNKGEVFPSSYANLIGHEASVDFMLHDPIREELVIPAGQSYVYVLMPDFYPGQGVNVFYDVETDGEVEFQFIAMDNIASPNAYSVSIYRPLDYVANVRGTFPVSEKTWNVNLNGLAKPARLTIGDGKEDPFDKGYDNQRKQEVYNEGNYGMIYKIHAERPGRMAVLLLPRGGPFKGPFKVNGEFTMAPTSGVLGAFEQVQLLARTTGEEETFEMEFTPPAGSAFPVDLIFYPLDEVKP</sequence>
<accession>A0AA96LC63</accession>
<dbReference type="EMBL" id="CP130318">
    <property type="protein sequence ID" value="WNQ11017.1"/>
    <property type="molecule type" value="Genomic_DNA"/>
</dbReference>
<dbReference type="SUPFAM" id="SSF49299">
    <property type="entry name" value="PKD domain"/>
    <property type="match status" value="1"/>
</dbReference>
<dbReference type="InterPro" id="IPR012854">
    <property type="entry name" value="Cu_amine_oxidase-like_N"/>
</dbReference>
<dbReference type="Proteomes" id="UP001305702">
    <property type="component" value="Chromosome"/>
</dbReference>
<evidence type="ECO:0000259" key="2">
    <source>
        <dbReference type="Pfam" id="PF07833"/>
    </source>
</evidence>
<dbReference type="InterPro" id="IPR036582">
    <property type="entry name" value="Mao_N_sf"/>
</dbReference>
<gene>
    <name evidence="3" type="ORF">MJA45_25940</name>
</gene>
<feature type="chain" id="PRO_5041651420" evidence="1">
    <location>
        <begin position="26"/>
        <end position="588"/>
    </location>
</feature>
<proteinExistence type="predicted"/>
<protein>
    <submittedName>
        <fullName evidence="3">Stalk domain-containing protein</fullName>
    </submittedName>
</protein>
<evidence type="ECO:0000313" key="3">
    <source>
        <dbReference type="EMBL" id="WNQ11017.1"/>
    </source>
</evidence>
<dbReference type="InterPro" id="IPR013783">
    <property type="entry name" value="Ig-like_fold"/>
</dbReference>
<organism evidence="3 4">
    <name type="scientific">Paenibacillus aurantius</name>
    <dbReference type="NCBI Taxonomy" id="2918900"/>
    <lineage>
        <taxon>Bacteria</taxon>
        <taxon>Bacillati</taxon>
        <taxon>Bacillota</taxon>
        <taxon>Bacilli</taxon>
        <taxon>Bacillales</taxon>
        <taxon>Paenibacillaceae</taxon>
        <taxon>Paenibacillus</taxon>
    </lineage>
</organism>
<keyword evidence="4" id="KW-1185">Reference proteome</keyword>
<feature type="signal peptide" evidence="1">
    <location>
        <begin position="1"/>
        <end position="25"/>
    </location>
</feature>
<evidence type="ECO:0000256" key="1">
    <source>
        <dbReference type="SAM" id="SignalP"/>
    </source>
</evidence>
<dbReference type="Gene3D" id="3.30.457.10">
    <property type="entry name" value="Copper amine oxidase-like, N-terminal domain"/>
    <property type="match status" value="2"/>
</dbReference>
<dbReference type="SUPFAM" id="SSF55383">
    <property type="entry name" value="Copper amine oxidase, domain N"/>
    <property type="match status" value="2"/>
</dbReference>